<dbReference type="Gene3D" id="3.40.50.40">
    <property type="match status" value="1"/>
</dbReference>
<keyword evidence="2" id="KW-0378">Hydrolase</keyword>
<protein>
    <submittedName>
        <fullName evidence="5">Asparaginase</fullName>
    </submittedName>
</protein>
<dbReference type="InterPro" id="IPR036152">
    <property type="entry name" value="Asp/glu_Ase-like_sf"/>
</dbReference>
<dbReference type="InterPro" id="IPR004550">
    <property type="entry name" value="AsnASE_II"/>
</dbReference>
<dbReference type="InterPro" id="IPR027473">
    <property type="entry name" value="L-asparaginase_C"/>
</dbReference>
<accession>A0ABM9ZUD5</accession>
<dbReference type="PRINTS" id="PR00139">
    <property type="entry name" value="ASNGLNASE"/>
</dbReference>
<dbReference type="Pfam" id="PF00710">
    <property type="entry name" value="Asparaginase"/>
    <property type="match status" value="1"/>
</dbReference>
<keyword evidence="6" id="KW-1185">Reference proteome</keyword>
<dbReference type="PIRSF" id="PIRSF500176">
    <property type="entry name" value="L_ASNase"/>
    <property type="match status" value="1"/>
</dbReference>
<comment type="similarity">
    <text evidence="1">Belongs to the asparaginase 1 family.</text>
</comment>
<sequence length="331" mass="35345">MRMADQNISLVIAGGEISMGLADGIVTSQQPVSAETIQSWIWPELAESVRLVDWSHQPSSHYSVRMTADLVELLSQQVEAGAHAVVVFCGSDAVEEMAYLADLLWVYPQPLIFAATHAPAGVPGSDALTVLNEALLTALSREAWGQGVLVCAGGQLFAASDIVEYADYGRLGFAGNFRGAIGAIVAGKVHLWQAPKRSKIFDAPFTPARNVELLYASLGAGERFLQLLTGDEGNPIDGLVIAGFGGGHVYPAWVPYLKALVRDGVPVVVVSRCLRGCVMEDSSFEGAFLKLKEFGVMNGGFLSPLQARLKLAVGIGANLKSEELQKYLLDQ</sequence>
<dbReference type="PANTHER" id="PTHR11707">
    <property type="entry name" value="L-ASPARAGINASE"/>
    <property type="match status" value="1"/>
</dbReference>
<evidence type="ECO:0000313" key="6">
    <source>
        <dbReference type="Proteomes" id="UP000006462"/>
    </source>
</evidence>
<dbReference type="InterPro" id="IPR006034">
    <property type="entry name" value="Asparaginase/glutaminase-like"/>
</dbReference>
<gene>
    <name evidence="5" type="ORF">HMPREF7215_2347</name>
</gene>
<dbReference type="PROSITE" id="PS51732">
    <property type="entry name" value="ASN_GLN_ASE_3"/>
    <property type="match status" value="1"/>
</dbReference>
<dbReference type="SMART" id="SM00870">
    <property type="entry name" value="Asparaginase"/>
    <property type="match status" value="1"/>
</dbReference>
<organism evidence="5 6">
    <name type="scientific">Pyramidobacter piscolens W5455</name>
    <dbReference type="NCBI Taxonomy" id="352165"/>
    <lineage>
        <taxon>Bacteria</taxon>
        <taxon>Thermotogati</taxon>
        <taxon>Synergistota</taxon>
        <taxon>Synergistia</taxon>
        <taxon>Synergistales</taxon>
        <taxon>Dethiosulfovibrionaceae</taxon>
        <taxon>Pyramidobacter</taxon>
    </lineage>
</organism>
<dbReference type="SUPFAM" id="SSF53774">
    <property type="entry name" value="Glutaminase/Asparaginase"/>
    <property type="match status" value="1"/>
</dbReference>
<comment type="caution">
    <text evidence="5">The sequence shown here is derived from an EMBL/GenBank/DDBJ whole genome shotgun (WGS) entry which is preliminary data.</text>
</comment>
<evidence type="ECO:0000259" key="3">
    <source>
        <dbReference type="Pfam" id="PF00710"/>
    </source>
</evidence>
<evidence type="ECO:0000259" key="4">
    <source>
        <dbReference type="Pfam" id="PF17763"/>
    </source>
</evidence>
<proteinExistence type="inferred from homology"/>
<dbReference type="InterPro" id="IPR040919">
    <property type="entry name" value="Asparaginase_C"/>
</dbReference>
<evidence type="ECO:0000256" key="2">
    <source>
        <dbReference type="ARBA" id="ARBA00022801"/>
    </source>
</evidence>
<feature type="domain" description="Asparaginase/glutaminase C-terminal" evidence="4">
    <location>
        <begin position="210"/>
        <end position="327"/>
    </location>
</feature>
<dbReference type="EMBL" id="ADFP01000074">
    <property type="protein sequence ID" value="EFB90562.1"/>
    <property type="molecule type" value="Genomic_DNA"/>
</dbReference>
<dbReference type="Pfam" id="PF17763">
    <property type="entry name" value="Asparaginase_C"/>
    <property type="match status" value="1"/>
</dbReference>
<dbReference type="PIRSF" id="PIRSF001220">
    <property type="entry name" value="L-ASNase_gatD"/>
    <property type="match status" value="1"/>
</dbReference>
<dbReference type="PANTHER" id="PTHR11707:SF28">
    <property type="entry name" value="60 KDA LYSOPHOSPHOLIPASE"/>
    <property type="match status" value="1"/>
</dbReference>
<evidence type="ECO:0000256" key="1">
    <source>
        <dbReference type="ARBA" id="ARBA00010518"/>
    </source>
</evidence>
<dbReference type="InterPro" id="IPR027474">
    <property type="entry name" value="L-asparaginase_N"/>
</dbReference>
<name>A0ABM9ZUD5_9BACT</name>
<evidence type="ECO:0000313" key="5">
    <source>
        <dbReference type="EMBL" id="EFB90562.1"/>
    </source>
</evidence>
<dbReference type="Proteomes" id="UP000006462">
    <property type="component" value="Unassembled WGS sequence"/>
</dbReference>
<feature type="domain" description="L-asparaginase N-terminal" evidence="3">
    <location>
        <begin position="8"/>
        <end position="194"/>
    </location>
</feature>
<dbReference type="Gene3D" id="3.40.50.1170">
    <property type="entry name" value="L-asparaginase, N-terminal domain"/>
    <property type="match status" value="1"/>
</dbReference>
<reference evidence="5 6" key="1">
    <citation type="submission" date="2009-12" db="EMBL/GenBank/DDBJ databases">
        <authorList>
            <person name="Shrivastava S."/>
            <person name="Madupu R."/>
            <person name="Durkin A.S."/>
            <person name="Torralba M."/>
            <person name="Methe B."/>
            <person name="Sutton G.G."/>
            <person name="Strausberg R.L."/>
            <person name="Nelson K.E."/>
        </authorList>
    </citation>
    <scope>NUCLEOTIDE SEQUENCE [LARGE SCALE GENOMIC DNA]</scope>
    <source>
        <strain evidence="5 6">W5455</strain>
    </source>
</reference>
<dbReference type="CDD" id="cd08964">
    <property type="entry name" value="L-asparaginase_II"/>
    <property type="match status" value="1"/>
</dbReference>
<dbReference type="InterPro" id="IPR037152">
    <property type="entry name" value="L-asparaginase_N_sf"/>
</dbReference>